<evidence type="ECO:0000313" key="3">
    <source>
        <dbReference type="EMBL" id="SHK86333.1"/>
    </source>
</evidence>
<dbReference type="EMBL" id="AEMG01000009">
    <property type="protein sequence ID" value="EFW92033.1"/>
    <property type="molecule type" value="Genomic_DNA"/>
</dbReference>
<keyword evidence="1" id="KW-1133">Transmembrane helix</keyword>
<dbReference type="RefSeq" id="WP_007979757.1">
    <property type="nucleotide sequence ID" value="NZ_AEMG01000009.1"/>
</dbReference>
<dbReference type="Pfam" id="PF26067">
    <property type="entry name" value="DUF8024"/>
    <property type="match status" value="1"/>
</dbReference>
<evidence type="ECO:0000313" key="4">
    <source>
        <dbReference type="Proteomes" id="UP000003751"/>
    </source>
</evidence>
<keyword evidence="1" id="KW-0812">Transmembrane</keyword>
<evidence type="ECO:0000313" key="5">
    <source>
        <dbReference type="Proteomes" id="UP000184203"/>
    </source>
</evidence>
<keyword evidence="5" id="KW-1185">Reference proteome</keyword>
<dbReference type="PATRIC" id="fig|797209.4.peg.2195"/>
<dbReference type="Proteomes" id="UP000003751">
    <property type="component" value="Unassembled WGS sequence"/>
</dbReference>
<evidence type="ECO:0000256" key="1">
    <source>
        <dbReference type="SAM" id="Phobius"/>
    </source>
</evidence>
<reference evidence="3" key="3">
    <citation type="submission" date="2016-11" db="EMBL/GenBank/DDBJ databases">
        <authorList>
            <person name="Jaros S."/>
            <person name="Januszkiewicz K."/>
            <person name="Wedrychowicz H."/>
        </authorList>
    </citation>
    <scope>NUCLEOTIDE SEQUENCE [LARGE SCALE GENOMIC DNA]</scope>
    <source>
        <strain evidence="3">DX253</strain>
    </source>
</reference>
<reference evidence="5" key="2">
    <citation type="submission" date="2016-11" db="EMBL/GenBank/DDBJ databases">
        <authorList>
            <person name="Varghese N."/>
            <person name="Submissions S."/>
        </authorList>
    </citation>
    <scope>NUCLEOTIDE SEQUENCE [LARGE SCALE GENOMIC DNA]</scope>
    <source>
        <strain evidence="5">DX253</strain>
    </source>
</reference>
<gene>
    <name evidence="3" type="ORF">SAMN05444342_2437</name>
    <name evidence="2" type="ORF">ZOD2009_11170</name>
</gene>
<protein>
    <submittedName>
        <fullName evidence="2">Uncharacterized protein</fullName>
    </submittedName>
</protein>
<feature type="transmembrane region" description="Helical" evidence="1">
    <location>
        <begin position="26"/>
        <end position="48"/>
    </location>
</feature>
<dbReference type="Proteomes" id="UP000184203">
    <property type="component" value="Unassembled WGS sequence"/>
</dbReference>
<evidence type="ECO:0000313" key="2">
    <source>
        <dbReference type="EMBL" id="EFW92033.1"/>
    </source>
</evidence>
<dbReference type="AlphaFoldDB" id="E7QTV4"/>
<dbReference type="OrthoDB" id="270048at2157"/>
<reference evidence="2 4" key="1">
    <citation type="journal article" date="2014" name="ISME J.">
        <title>Trehalose/2-sulfotrehalose biosynthesis and glycine-betaine uptake are widely spread mechanisms for osmoadaptation in the Halobacteriales.</title>
        <authorList>
            <person name="Youssef N.H."/>
            <person name="Savage-Ashlock K.N."/>
            <person name="McCully A.L."/>
            <person name="Luedtke B."/>
            <person name="Shaw E.I."/>
            <person name="Hoff W.D."/>
            <person name="Elshahed M.S."/>
        </authorList>
    </citation>
    <scope>NUCLEOTIDE SEQUENCE [LARGE SCALE GENOMIC DNA]</scope>
    <source>
        <strain evidence="2 4">DX253</strain>
    </source>
</reference>
<accession>E7QTV4</accession>
<dbReference type="EMBL" id="FRAN01000003">
    <property type="protein sequence ID" value="SHK86333.1"/>
    <property type="molecule type" value="Genomic_DNA"/>
</dbReference>
<proteinExistence type="predicted"/>
<dbReference type="InterPro" id="IPR058337">
    <property type="entry name" value="DUF8024"/>
</dbReference>
<sequence length="70" mass="7337">MAGILSNFTEMARLFTDVATATSNPIPALMLLFGAIFVGFSVLFFAYLTVGGLGATLVSDVPGRVPPQQD</sequence>
<keyword evidence="1" id="KW-0472">Membrane</keyword>
<organism evidence="2 4">
    <name type="scientific">Haladaptatus paucihalophilus DX253</name>
    <dbReference type="NCBI Taxonomy" id="797209"/>
    <lineage>
        <taxon>Archaea</taxon>
        <taxon>Methanobacteriati</taxon>
        <taxon>Methanobacteriota</taxon>
        <taxon>Stenosarchaea group</taxon>
        <taxon>Halobacteria</taxon>
        <taxon>Halobacteriales</taxon>
        <taxon>Haladaptataceae</taxon>
        <taxon>Haladaptatus</taxon>
    </lineage>
</organism>
<name>E7QTV4_HALPU</name>